<proteinExistence type="predicted"/>
<gene>
    <name evidence="1" type="ORF">AOQ84DRAFT_425946</name>
</gene>
<keyword evidence="2" id="KW-1185">Reference proteome</keyword>
<sequence length="129" mass="14793">MFHTKWENPEDSIGECLCEIRVKSRPRFFWAATGPALELWTTEIQGKVQEWLNASGKIFPEPVGRSMYMFGKRKEKAQPIILFCGEKDSRKEAMEIVNDGLREEYPGVITGERSLPPELGSDFQELPTQ</sequence>
<name>A0A8E2F6H2_9PEZI</name>
<organism evidence="1 2">
    <name type="scientific">Glonium stellatum</name>
    <dbReference type="NCBI Taxonomy" id="574774"/>
    <lineage>
        <taxon>Eukaryota</taxon>
        <taxon>Fungi</taxon>
        <taxon>Dikarya</taxon>
        <taxon>Ascomycota</taxon>
        <taxon>Pezizomycotina</taxon>
        <taxon>Dothideomycetes</taxon>
        <taxon>Pleosporomycetidae</taxon>
        <taxon>Gloniales</taxon>
        <taxon>Gloniaceae</taxon>
        <taxon>Glonium</taxon>
    </lineage>
</organism>
<dbReference type="Proteomes" id="UP000250140">
    <property type="component" value="Unassembled WGS sequence"/>
</dbReference>
<evidence type="ECO:0000313" key="1">
    <source>
        <dbReference type="EMBL" id="OCL10828.1"/>
    </source>
</evidence>
<dbReference type="OrthoDB" id="409136at2759"/>
<reference evidence="1 2" key="1">
    <citation type="journal article" date="2016" name="Nat. Commun.">
        <title>Ectomycorrhizal ecology is imprinted in the genome of the dominant symbiotic fungus Cenococcum geophilum.</title>
        <authorList>
            <consortium name="DOE Joint Genome Institute"/>
            <person name="Peter M."/>
            <person name="Kohler A."/>
            <person name="Ohm R.A."/>
            <person name="Kuo A."/>
            <person name="Krutzmann J."/>
            <person name="Morin E."/>
            <person name="Arend M."/>
            <person name="Barry K.W."/>
            <person name="Binder M."/>
            <person name="Choi C."/>
            <person name="Clum A."/>
            <person name="Copeland A."/>
            <person name="Grisel N."/>
            <person name="Haridas S."/>
            <person name="Kipfer T."/>
            <person name="LaButti K."/>
            <person name="Lindquist E."/>
            <person name="Lipzen A."/>
            <person name="Maire R."/>
            <person name="Meier B."/>
            <person name="Mihaltcheva S."/>
            <person name="Molinier V."/>
            <person name="Murat C."/>
            <person name="Poggeler S."/>
            <person name="Quandt C.A."/>
            <person name="Sperisen C."/>
            <person name="Tritt A."/>
            <person name="Tisserant E."/>
            <person name="Crous P.W."/>
            <person name="Henrissat B."/>
            <person name="Nehls U."/>
            <person name="Egli S."/>
            <person name="Spatafora J.W."/>
            <person name="Grigoriev I.V."/>
            <person name="Martin F.M."/>
        </authorList>
    </citation>
    <scope>NUCLEOTIDE SEQUENCE [LARGE SCALE GENOMIC DNA]</scope>
    <source>
        <strain evidence="1 2">CBS 207.34</strain>
    </source>
</reference>
<dbReference type="EMBL" id="KV749156">
    <property type="protein sequence ID" value="OCL10828.1"/>
    <property type="molecule type" value="Genomic_DNA"/>
</dbReference>
<evidence type="ECO:0000313" key="2">
    <source>
        <dbReference type="Proteomes" id="UP000250140"/>
    </source>
</evidence>
<dbReference type="AlphaFoldDB" id="A0A8E2F6H2"/>
<accession>A0A8E2F6H2</accession>
<protein>
    <submittedName>
        <fullName evidence="1">Uncharacterized protein</fullName>
    </submittedName>
</protein>